<accession>A0A0A2EJY0</accession>
<dbReference type="RefSeq" id="WP_036852344.1">
    <property type="nucleotide sequence ID" value="NZ_JQJD01000051.1"/>
</dbReference>
<dbReference type="PROSITE" id="PS51257">
    <property type="entry name" value="PROKAR_LIPOPROTEIN"/>
    <property type="match status" value="1"/>
</dbReference>
<dbReference type="EMBL" id="JQJD01000051">
    <property type="protein sequence ID" value="KGN79248.1"/>
    <property type="molecule type" value="Genomic_DNA"/>
</dbReference>
<name>A0A0A2EJY0_PORCN</name>
<reference evidence="2 3" key="1">
    <citation type="submission" date="2014-08" db="EMBL/GenBank/DDBJ databases">
        <title>Porphyromonas cangingivalis strain:COT-109_OH1386 Genome sequencing.</title>
        <authorList>
            <person name="Wallis C."/>
            <person name="Deusch O."/>
            <person name="O'Flynn C."/>
            <person name="Davis I."/>
            <person name="Jospin G."/>
            <person name="Darling A.E."/>
            <person name="Coil D.A."/>
            <person name="Alexiev A."/>
            <person name="Horsfall A."/>
            <person name="Kirkwood N."/>
            <person name="Harris S."/>
            <person name="Eisen J.A."/>
        </authorList>
    </citation>
    <scope>NUCLEOTIDE SEQUENCE [LARGE SCALE GENOMIC DNA]</scope>
    <source>
        <strain evidence="3">COT-109 OH1386</strain>
    </source>
</reference>
<organism evidence="2 3">
    <name type="scientific">Porphyromonas cangingivalis</name>
    <dbReference type="NCBI Taxonomy" id="36874"/>
    <lineage>
        <taxon>Bacteria</taxon>
        <taxon>Pseudomonadati</taxon>
        <taxon>Bacteroidota</taxon>
        <taxon>Bacteroidia</taxon>
        <taxon>Bacteroidales</taxon>
        <taxon>Porphyromonadaceae</taxon>
        <taxon>Porphyromonas</taxon>
    </lineage>
</organism>
<evidence type="ECO:0000313" key="2">
    <source>
        <dbReference type="EMBL" id="KGN79248.1"/>
    </source>
</evidence>
<keyword evidence="3" id="KW-1185">Reference proteome</keyword>
<comment type="caution">
    <text evidence="2">The sequence shown here is derived from an EMBL/GenBank/DDBJ whole genome shotgun (WGS) entry which is preliminary data.</text>
</comment>
<dbReference type="OrthoDB" id="2667245at2"/>
<proteinExistence type="predicted"/>
<dbReference type="InterPro" id="IPR028994">
    <property type="entry name" value="Integrin_alpha_N"/>
</dbReference>
<evidence type="ECO:0008006" key="4">
    <source>
        <dbReference type="Google" id="ProtNLM"/>
    </source>
</evidence>
<gene>
    <name evidence="2" type="ORF">HQ35_08060</name>
</gene>
<feature type="signal peptide" evidence="1">
    <location>
        <begin position="1"/>
        <end position="23"/>
    </location>
</feature>
<dbReference type="Proteomes" id="UP000030125">
    <property type="component" value="Unassembled WGS sequence"/>
</dbReference>
<sequence>MKRIVGWALALACLMGAYSCGGAKKSQSTQGQAQETDSLQYITLKVRHEPIDGESAEEDPTSKFAPLFKTKNKYISYRYEGHDEAMKGDFNGDGKADETLMFVPDERVDSLPKGLLYLRGEVTQNFRADLQEALDQLGESSSEFIDLEMTYHDFDKDNIPELVVSLVDMGSLFMNTRVYRWTNKDTKAPWEYVASIYGQTRMYIDPNGDVVAPFGSQGLFYAYRFDGKTFAEVESSFDDQE</sequence>
<evidence type="ECO:0000256" key="1">
    <source>
        <dbReference type="SAM" id="SignalP"/>
    </source>
</evidence>
<feature type="chain" id="PRO_5001987036" description="Lipoprotein" evidence="1">
    <location>
        <begin position="24"/>
        <end position="241"/>
    </location>
</feature>
<evidence type="ECO:0000313" key="3">
    <source>
        <dbReference type="Proteomes" id="UP000030125"/>
    </source>
</evidence>
<dbReference type="AlphaFoldDB" id="A0A0A2EJY0"/>
<dbReference type="SUPFAM" id="SSF69318">
    <property type="entry name" value="Integrin alpha N-terminal domain"/>
    <property type="match status" value="1"/>
</dbReference>
<protein>
    <recommendedName>
        <fullName evidence="4">Lipoprotein</fullName>
    </recommendedName>
</protein>
<keyword evidence="1" id="KW-0732">Signal</keyword>